<evidence type="ECO:0000313" key="2">
    <source>
        <dbReference type="EMBL" id="KIQ64604.1"/>
    </source>
</evidence>
<accession>A0A0D0PPZ9</accession>
<reference evidence="2 3" key="1">
    <citation type="submission" date="2015-02" db="EMBL/GenBank/DDBJ databases">
        <title>Draft genome sequence of Kitasatospora griseola MF730-N6, a bafilomycin, terpentecin and satosporin producer.</title>
        <authorList>
            <person name="Arens J.C."/>
            <person name="Haltli B."/>
            <person name="Kerr R.G."/>
        </authorList>
    </citation>
    <scope>NUCLEOTIDE SEQUENCE [LARGE SCALE GENOMIC DNA]</scope>
    <source>
        <strain evidence="2 3">MF730-N6</strain>
    </source>
</reference>
<protein>
    <submittedName>
        <fullName evidence="2">Uncharacterized protein</fullName>
    </submittedName>
</protein>
<gene>
    <name evidence="2" type="ORF">TR51_10165</name>
</gene>
<organism evidence="2 3">
    <name type="scientific">Kitasatospora griseola</name>
    <name type="common">Streptomyces griseolosporeus</name>
    <dbReference type="NCBI Taxonomy" id="2064"/>
    <lineage>
        <taxon>Bacteria</taxon>
        <taxon>Bacillati</taxon>
        <taxon>Actinomycetota</taxon>
        <taxon>Actinomycetes</taxon>
        <taxon>Kitasatosporales</taxon>
        <taxon>Streptomycetaceae</taxon>
        <taxon>Kitasatospora</taxon>
    </lineage>
</organism>
<dbReference type="STRING" id="2064.TR51_10165"/>
<dbReference type="EMBL" id="JXZB01000002">
    <property type="protein sequence ID" value="KIQ64604.1"/>
    <property type="molecule type" value="Genomic_DNA"/>
</dbReference>
<proteinExistence type="predicted"/>
<dbReference type="AlphaFoldDB" id="A0A0D0PPZ9"/>
<dbReference type="Proteomes" id="UP000032066">
    <property type="component" value="Unassembled WGS sequence"/>
</dbReference>
<feature type="region of interest" description="Disordered" evidence="1">
    <location>
        <begin position="1"/>
        <end position="35"/>
    </location>
</feature>
<name>A0A0D0PPZ9_KITGR</name>
<sequence length="203" mass="21590">MGPAELPRAADGQVDWAAPAEDDSTPKQRQARGLRQAAESPVFELAIPLAAYRTLLGFGAGQWPAITLSSPAALSWLILGSVRNRRLDAMPVFALAPLLIAVGADAWICQWDHAPTFRRHLRLLTVGHGLHPGCPDPGRLRDDPADGRGSAVLRFRGSAIRRCGGLAGLVALVARRLRRWVAGTAASVVGSALCRWRQAGSAA</sequence>
<comment type="caution">
    <text evidence="2">The sequence shown here is derived from an EMBL/GenBank/DDBJ whole genome shotgun (WGS) entry which is preliminary data.</text>
</comment>
<evidence type="ECO:0000313" key="3">
    <source>
        <dbReference type="Proteomes" id="UP000032066"/>
    </source>
</evidence>
<keyword evidence="3" id="KW-1185">Reference proteome</keyword>
<evidence type="ECO:0000256" key="1">
    <source>
        <dbReference type="SAM" id="MobiDB-lite"/>
    </source>
</evidence>
<dbReference type="PATRIC" id="fig|2064.6.peg.2157"/>